<evidence type="ECO:0000313" key="2">
    <source>
        <dbReference type="EMBL" id="CAJ1954444.1"/>
    </source>
</evidence>
<proteinExistence type="predicted"/>
<gene>
    <name evidence="2" type="ORF">CYCCA115_LOCUS15036</name>
</gene>
<evidence type="ECO:0000256" key="1">
    <source>
        <dbReference type="SAM" id="MobiDB-lite"/>
    </source>
</evidence>
<dbReference type="Proteomes" id="UP001295423">
    <property type="component" value="Unassembled WGS sequence"/>
</dbReference>
<feature type="region of interest" description="Disordered" evidence="1">
    <location>
        <begin position="1"/>
        <end position="33"/>
    </location>
</feature>
<accession>A0AAD2FVS4</accession>
<reference evidence="2" key="1">
    <citation type="submission" date="2023-08" db="EMBL/GenBank/DDBJ databases">
        <authorList>
            <person name="Audoor S."/>
            <person name="Bilcke G."/>
        </authorList>
    </citation>
    <scope>NUCLEOTIDE SEQUENCE</scope>
</reference>
<feature type="compositionally biased region" description="Basic and acidic residues" evidence="1">
    <location>
        <begin position="72"/>
        <end position="97"/>
    </location>
</feature>
<keyword evidence="3" id="KW-1185">Reference proteome</keyword>
<dbReference type="AlphaFoldDB" id="A0AAD2FVS4"/>
<protein>
    <submittedName>
        <fullName evidence="2">Uncharacterized protein</fullName>
    </submittedName>
</protein>
<sequence length="276" mass="31195">MAEKLNIAKQQEGTVEESSGVDSKTEANQPTQEEFQRLLDSTQYAIPSEDDSNSAFIPDIIVGKKKNKQKVKKDPQAKIDAERAAAEQKRQDQEAKKRQNAQRLYFEPLINVQTNQAMGTIEAAKLVPWVPPYLKDCLMVIVDPRPNSAVFRQSIQYLGSAAVEQLQVEQSKKKRDNSDRKSQRTIQDQVIFITADSTKEMQAWLKRSKTESPIQIFSDPDLAWMNQYKASEGWFMSMLTFDTDGAIVENNVNIQSSSVTQLVLDTLEIMSEAEAT</sequence>
<feature type="region of interest" description="Disordered" evidence="1">
    <location>
        <begin position="65"/>
        <end position="99"/>
    </location>
</feature>
<organism evidence="2 3">
    <name type="scientific">Cylindrotheca closterium</name>
    <dbReference type="NCBI Taxonomy" id="2856"/>
    <lineage>
        <taxon>Eukaryota</taxon>
        <taxon>Sar</taxon>
        <taxon>Stramenopiles</taxon>
        <taxon>Ochrophyta</taxon>
        <taxon>Bacillariophyta</taxon>
        <taxon>Bacillariophyceae</taxon>
        <taxon>Bacillariophycidae</taxon>
        <taxon>Bacillariales</taxon>
        <taxon>Bacillariaceae</taxon>
        <taxon>Cylindrotheca</taxon>
    </lineage>
</organism>
<dbReference type="EMBL" id="CAKOGP040001869">
    <property type="protein sequence ID" value="CAJ1954444.1"/>
    <property type="molecule type" value="Genomic_DNA"/>
</dbReference>
<dbReference type="Gene3D" id="3.40.30.10">
    <property type="entry name" value="Glutaredoxin"/>
    <property type="match status" value="1"/>
</dbReference>
<feature type="compositionally biased region" description="Polar residues" evidence="1">
    <location>
        <begin position="8"/>
        <end position="33"/>
    </location>
</feature>
<name>A0AAD2FVS4_9STRA</name>
<comment type="caution">
    <text evidence="2">The sequence shown here is derived from an EMBL/GenBank/DDBJ whole genome shotgun (WGS) entry which is preliminary data.</text>
</comment>
<evidence type="ECO:0000313" key="3">
    <source>
        <dbReference type="Proteomes" id="UP001295423"/>
    </source>
</evidence>